<feature type="transmembrane region" description="Helical" evidence="7">
    <location>
        <begin position="110"/>
        <end position="131"/>
    </location>
</feature>
<evidence type="ECO:0000256" key="3">
    <source>
        <dbReference type="ARBA" id="ARBA00022597"/>
    </source>
</evidence>
<keyword evidence="5 7" id="KW-1133">Transmembrane helix</keyword>
<feature type="transmembrane region" description="Helical" evidence="7">
    <location>
        <begin position="12"/>
        <end position="33"/>
    </location>
</feature>
<evidence type="ECO:0000256" key="1">
    <source>
        <dbReference type="ARBA" id="ARBA00004141"/>
    </source>
</evidence>
<evidence type="ECO:0000313" key="8">
    <source>
        <dbReference type="EMBL" id="OTF74618.1"/>
    </source>
</evidence>
<evidence type="ECO:0000256" key="6">
    <source>
        <dbReference type="ARBA" id="ARBA00023136"/>
    </source>
</evidence>
<dbReference type="GO" id="GO:0015165">
    <property type="term" value="F:pyrimidine nucleotide-sugar transmembrane transporter activity"/>
    <property type="evidence" value="ECO:0007669"/>
    <property type="project" value="InterPro"/>
</dbReference>
<gene>
    <name evidence="8" type="ORF">BLA29_006018</name>
</gene>
<name>A0A1Y3B3R6_EURMA</name>
<dbReference type="SUPFAM" id="SSF103481">
    <property type="entry name" value="Multidrug resistance efflux transporter EmrE"/>
    <property type="match status" value="1"/>
</dbReference>
<dbReference type="Proteomes" id="UP000194236">
    <property type="component" value="Unassembled WGS sequence"/>
</dbReference>
<dbReference type="PIRSF" id="PIRSF005799">
    <property type="entry name" value="UDP-gal_transpt"/>
    <property type="match status" value="1"/>
</dbReference>
<dbReference type="NCBIfam" id="TIGR00803">
    <property type="entry name" value="nst"/>
    <property type="match status" value="1"/>
</dbReference>
<keyword evidence="3" id="KW-0762">Sugar transport</keyword>
<comment type="similarity">
    <text evidence="2">Belongs to the nucleotide-sugar transporter family. SLC35A subfamily.</text>
</comment>
<evidence type="ECO:0000256" key="7">
    <source>
        <dbReference type="SAM" id="Phobius"/>
    </source>
</evidence>
<feature type="transmembrane region" description="Helical" evidence="7">
    <location>
        <begin position="182"/>
        <end position="203"/>
    </location>
</feature>
<sequence>MRAAKTQKIPFISSTAVIMAELLKLLTCIFMVYRDEGKCLRKTFIIIKKIVINQPMDTLKVAIPAIVYYVQNNLIYVAATHLDPATSQVTYQLKILTTALFSVLILKRSLVIFQWFSLIILFIGVACVQLTQTKPNNKQSQQSPHEQNIWIGFMAILSACILSGFAGVYFEKILKNSTNISLWIRNIQLSAIAIPFGLIQVFITDIETIRENGFFHGYTILTWTVIFLNAQGGLLVAVVVKYADNILKGFATSISIIISCIVSIYVFNFIITIQFFIGATLVISSVFLYNKPDMISNDLANRLLKMFSTTARR</sequence>
<keyword evidence="9" id="KW-1185">Reference proteome</keyword>
<feature type="transmembrane region" description="Helical" evidence="7">
    <location>
        <begin position="215"/>
        <end position="239"/>
    </location>
</feature>
<dbReference type="GO" id="GO:0000139">
    <property type="term" value="C:Golgi membrane"/>
    <property type="evidence" value="ECO:0007669"/>
    <property type="project" value="InterPro"/>
</dbReference>
<evidence type="ECO:0000313" key="9">
    <source>
        <dbReference type="Proteomes" id="UP000194236"/>
    </source>
</evidence>
<feature type="transmembrane region" description="Helical" evidence="7">
    <location>
        <begin position="271"/>
        <end position="289"/>
    </location>
</feature>
<protein>
    <submittedName>
        <fullName evidence="8">UDP-galactose translocator-like protein</fullName>
    </submittedName>
</protein>
<dbReference type="OrthoDB" id="408493at2759"/>
<dbReference type="InterPro" id="IPR007271">
    <property type="entry name" value="Nuc_sug_transpt"/>
</dbReference>
<dbReference type="Pfam" id="PF04142">
    <property type="entry name" value="Nuc_sug_transp"/>
    <property type="match status" value="1"/>
</dbReference>
<dbReference type="InterPro" id="IPR037185">
    <property type="entry name" value="EmrE-like"/>
</dbReference>
<organism evidence="8 9">
    <name type="scientific">Euroglyphus maynei</name>
    <name type="common">Mayne's house dust mite</name>
    <dbReference type="NCBI Taxonomy" id="6958"/>
    <lineage>
        <taxon>Eukaryota</taxon>
        <taxon>Metazoa</taxon>
        <taxon>Ecdysozoa</taxon>
        <taxon>Arthropoda</taxon>
        <taxon>Chelicerata</taxon>
        <taxon>Arachnida</taxon>
        <taxon>Acari</taxon>
        <taxon>Acariformes</taxon>
        <taxon>Sarcoptiformes</taxon>
        <taxon>Astigmata</taxon>
        <taxon>Psoroptidia</taxon>
        <taxon>Analgoidea</taxon>
        <taxon>Pyroglyphidae</taxon>
        <taxon>Pyroglyphinae</taxon>
        <taxon>Euroglyphus</taxon>
    </lineage>
</organism>
<keyword evidence="4 7" id="KW-0812">Transmembrane</keyword>
<evidence type="ECO:0000256" key="2">
    <source>
        <dbReference type="ARBA" id="ARBA00009976"/>
    </source>
</evidence>
<reference evidence="8 9" key="1">
    <citation type="submission" date="2017-03" db="EMBL/GenBank/DDBJ databases">
        <title>Genome Survey of Euroglyphus maynei.</title>
        <authorList>
            <person name="Arlian L.G."/>
            <person name="Morgan M.S."/>
            <person name="Rider S.D."/>
        </authorList>
    </citation>
    <scope>NUCLEOTIDE SEQUENCE [LARGE SCALE GENOMIC DNA]</scope>
    <source>
        <strain evidence="8">Arlian Lab</strain>
        <tissue evidence="8">Whole body</tissue>
    </source>
</reference>
<keyword evidence="6 7" id="KW-0472">Membrane</keyword>
<proteinExistence type="inferred from homology"/>
<comment type="caution">
    <text evidence="8">The sequence shown here is derived from an EMBL/GenBank/DDBJ whole genome shotgun (WGS) entry which is preliminary data.</text>
</comment>
<accession>A0A1Y3B3R6</accession>
<evidence type="ECO:0000256" key="4">
    <source>
        <dbReference type="ARBA" id="ARBA00022692"/>
    </source>
</evidence>
<evidence type="ECO:0000256" key="5">
    <source>
        <dbReference type="ARBA" id="ARBA00022989"/>
    </source>
</evidence>
<keyword evidence="3" id="KW-0813">Transport</keyword>
<feature type="transmembrane region" description="Helical" evidence="7">
    <location>
        <begin position="246"/>
        <end position="265"/>
    </location>
</feature>
<dbReference type="PANTHER" id="PTHR10231">
    <property type="entry name" value="NUCLEOTIDE-SUGAR TRANSMEMBRANE TRANSPORTER"/>
    <property type="match status" value="1"/>
</dbReference>
<feature type="transmembrane region" description="Helical" evidence="7">
    <location>
        <begin position="151"/>
        <end position="170"/>
    </location>
</feature>
<dbReference type="AlphaFoldDB" id="A0A1Y3B3R6"/>
<comment type="subcellular location">
    <subcellularLocation>
        <location evidence="1">Membrane</location>
        <topology evidence="1">Multi-pass membrane protein</topology>
    </subcellularLocation>
</comment>
<dbReference type="EMBL" id="MUJZ01046184">
    <property type="protein sequence ID" value="OTF74618.1"/>
    <property type="molecule type" value="Genomic_DNA"/>
</dbReference>